<feature type="region of interest" description="Disordered" evidence="1">
    <location>
        <begin position="1"/>
        <end position="59"/>
    </location>
</feature>
<accession>A0A9W4H7X0</accession>
<gene>
    <name evidence="2" type="ORF">SBRY_80168</name>
</gene>
<dbReference type="Proteomes" id="UP001153328">
    <property type="component" value="Unassembled WGS sequence"/>
</dbReference>
<dbReference type="EMBL" id="CAJVAX010000022">
    <property type="protein sequence ID" value="CAG7657074.1"/>
    <property type="molecule type" value="Genomic_DNA"/>
</dbReference>
<dbReference type="AlphaFoldDB" id="A0A9W4H7X0"/>
<organism evidence="2 3">
    <name type="scientific">Actinacidiphila bryophytorum</name>
    <dbReference type="NCBI Taxonomy" id="1436133"/>
    <lineage>
        <taxon>Bacteria</taxon>
        <taxon>Bacillati</taxon>
        <taxon>Actinomycetota</taxon>
        <taxon>Actinomycetes</taxon>
        <taxon>Kitasatosporales</taxon>
        <taxon>Streptomycetaceae</taxon>
        <taxon>Actinacidiphila</taxon>
    </lineage>
</organism>
<name>A0A9W4H7X0_9ACTN</name>
<keyword evidence="3" id="KW-1185">Reference proteome</keyword>
<evidence type="ECO:0000313" key="2">
    <source>
        <dbReference type="EMBL" id="CAG7657074.1"/>
    </source>
</evidence>
<evidence type="ECO:0000313" key="3">
    <source>
        <dbReference type="Proteomes" id="UP001153328"/>
    </source>
</evidence>
<feature type="compositionally biased region" description="Low complexity" evidence="1">
    <location>
        <begin position="13"/>
        <end position="27"/>
    </location>
</feature>
<comment type="caution">
    <text evidence="2">The sequence shown here is derived from an EMBL/GenBank/DDBJ whole genome shotgun (WGS) entry which is preliminary data.</text>
</comment>
<reference evidence="2" key="1">
    <citation type="submission" date="2021-06" db="EMBL/GenBank/DDBJ databases">
        <authorList>
            <person name="Arsene-Ploetze F."/>
        </authorList>
    </citation>
    <scope>NUCLEOTIDE SEQUENCE</scope>
    <source>
        <strain evidence="2">SBRY1</strain>
    </source>
</reference>
<evidence type="ECO:0000256" key="1">
    <source>
        <dbReference type="SAM" id="MobiDB-lite"/>
    </source>
</evidence>
<protein>
    <submittedName>
        <fullName evidence="2">Uncharacterized protein</fullName>
    </submittedName>
</protein>
<sequence>MGGDRGRLHQGRHGAAGAQPRRGAGVLRRARPAGAGRGGGAPLESRTGERAEPDLGRGRVAVRGRRPQAVAVHAAGSVPAAAALSGRQRYFWQ</sequence>
<proteinExistence type="predicted"/>
<feature type="compositionally biased region" description="Basic and acidic residues" evidence="1">
    <location>
        <begin position="46"/>
        <end position="57"/>
    </location>
</feature>